<dbReference type="OrthoDB" id="5772866at2"/>
<evidence type="ECO:0000313" key="2">
    <source>
        <dbReference type="Proteomes" id="UP000242258"/>
    </source>
</evidence>
<proteinExistence type="predicted"/>
<dbReference type="EMBL" id="MKEK01000001">
    <property type="protein sequence ID" value="OEY70422.1"/>
    <property type="molecule type" value="Genomic_DNA"/>
</dbReference>
<name>A0A1E7Q8A4_9GAMM</name>
<dbReference type="AlphaFoldDB" id="A0A1E7Q8A4"/>
<gene>
    <name evidence="1" type="ORF">BI198_13200</name>
</gene>
<comment type="caution">
    <text evidence="1">The sequence shown here is derived from an EMBL/GenBank/DDBJ whole genome shotgun (WGS) entry which is preliminary data.</text>
</comment>
<dbReference type="Proteomes" id="UP000242258">
    <property type="component" value="Unassembled WGS sequence"/>
</dbReference>
<organism evidence="1 2">
    <name type="scientific">Rheinheimera salexigens</name>
    <dbReference type="NCBI Taxonomy" id="1628148"/>
    <lineage>
        <taxon>Bacteria</taxon>
        <taxon>Pseudomonadati</taxon>
        <taxon>Pseudomonadota</taxon>
        <taxon>Gammaproteobacteria</taxon>
        <taxon>Chromatiales</taxon>
        <taxon>Chromatiaceae</taxon>
        <taxon>Rheinheimera</taxon>
    </lineage>
</organism>
<accession>A0A1E7Q8A4</accession>
<protein>
    <submittedName>
        <fullName evidence="1">Uncharacterized protein</fullName>
    </submittedName>
</protein>
<evidence type="ECO:0000313" key="1">
    <source>
        <dbReference type="EMBL" id="OEY70422.1"/>
    </source>
</evidence>
<reference evidence="2" key="1">
    <citation type="submission" date="2016-09" db="EMBL/GenBank/DDBJ databases">
        <authorList>
            <person name="Wan X."/>
            <person name="Hou S."/>
        </authorList>
    </citation>
    <scope>NUCLEOTIDE SEQUENCE [LARGE SCALE GENOMIC DNA]</scope>
    <source>
        <strain evidence="2">KH87</strain>
    </source>
</reference>
<sequence length="62" mass="7250">MSAVKQSHIQQQRYFFQQQKTIDLTEQERQALSCIWAEQDANEPLLSHQEVETAHCAELGYN</sequence>
<dbReference type="STRING" id="1628148.BI198_13200"/>
<dbReference type="RefSeq" id="WP_070049976.1">
    <property type="nucleotide sequence ID" value="NZ_CBCSDO010000009.1"/>
</dbReference>
<keyword evidence="2" id="KW-1185">Reference proteome</keyword>